<dbReference type="Pfam" id="PF07978">
    <property type="entry name" value="NIPSNAP"/>
    <property type="match status" value="1"/>
</dbReference>
<dbReference type="InterPro" id="IPR011008">
    <property type="entry name" value="Dimeric_a/b-barrel"/>
</dbReference>
<reference evidence="2 3" key="1">
    <citation type="submission" date="2023-07" db="EMBL/GenBank/DDBJ databases">
        <title>Sorghum-associated microbial communities from plants grown in Nebraska, USA.</title>
        <authorList>
            <person name="Schachtman D."/>
        </authorList>
    </citation>
    <scope>NUCLEOTIDE SEQUENCE [LARGE SCALE GENOMIC DNA]</scope>
    <source>
        <strain evidence="2 3">CC258</strain>
    </source>
</reference>
<dbReference type="InterPro" id="IPR012577">
    <property type="entry name" value="NIPSNAP"/>
</dbReference>
<dbReference type="EMBL" id="JAVDSB010000001">
    <property type="protein sequence ID" value="MDR6550244.1"/>
    <property type="molecule type" value="Genomic_DNA"/>
</dbReference>
<evidence type="ECO:0000313" key="2">
    <source>
        <dbReference type="EMBL" id="MDR6550244.1"/>
    </source>
</evidence>
<evidence type="ECO:0000259" key="1">
    <source>
        <dbReference type="Pfam" id="PF07978"/>
    </source>
</evidence>
<evidence type="ECO:0000313" key="3">
    <source>
        <dbReference type="Proteomes" id="UP001267290"/>
    </source>
</evidence>
<organism evidence="2 3">
    <name type="scientific">Paenibacillus qinlingensis</name>
    <dbReference type="NCBI Taxonomy" id="1837343"/>
    <lineage>
        <taxon>Bacteria</taxon>
        <taxon>Bacillati</taxon>
        <taxon>Bacillota</taxon>
        <taxon>Bacilli</taxon>
        <taxon>Bacillales</taxon>
        <taxon>Paenibacillaceae</taxon>
        <taxon>Paenibacillus</taxon>
    </lineage>
</organism>
<accession>A0ABU1NS19</accession>
<gene>
    <name evidence="2" type="ORF">J2736_001427</name>
</gene>
<dbReference type="RefSeq" id="WP_310224746.1">
    <property type="nucleotide sequence ID" value="NZ_JAVDSB010000001.1"/>
</dbReference>
<comment type="caution">
    <text evidence="2">The sequence shown here is derived from an EMBL/GenBank/DDBJ whole genome shotgun (WGS) entry which is preliminary data.</text>
</comment>
<dbReference type="Proteomes" id="UP001267290">
    <property type="component" value="Unassembled WGS sequence"/>
</dbReference>
<feature type="domain" description="NIPSNAP" evidence="1">
    <location>
        <begin position="3"/>
        <end position="103"/>
    </location>
</feature>
<dbReference type="Gene3D" id="3.30.70.100">
    <property type="match status" value="1"/>
</dbReference>
<dbReference type="SUPFAM" id="SSF54909">
    <property type="entry name" value="Dimeric alpha+beta barrel"/>
    <property type="match status" value="1"/>
</dbReference>
<protein>
    <recommendedName>
        <fullName evidence="1">NIPSNAP domain-containing protein</fullName>
    </recommendedName>
</protein>
<name>A0ABU1NS19_9BACL</name>
<sequence>MLYELRIYDIVPGRMEAILDRFRDNVIALLAKHEMKTTNFWVDADESKNRLYYVLEHENADSRERNFEAFLHDPEWLDIQYRTELNGPLYEKIESIFMQNVPFFKSI</sequence>
<keyword evidence="3" id="KW-1185">Reference proteome</keyword>
<proteinExistence type="predicted"/>